<feature type="domain" description="Radical SAM core" evidence="7">
    <location>
        <begin position="9"/>
        <end position="218"/>
    </location>
</feature>
<keyword evidence="3" id="KW-0949">S-adenosyl-L-methionine</keyword>
<evidence type="ECO:0000256" key="4">
    <source>
        <dbReference type="ARBA" id="ARBA00022723"/>
    </source>
</evidence>
<dbReference type="GO" id="GO:0051539">
    <property type="term" value="F:4 iron, 4 sulfur cluster binding"/>
    <property type="evidence" value="ECO:0007669"/>
    <property type="project" value="UniProtKB-KW"/>
</dbReference>
<dbReference type="PANTHER" id="PTHR11228">
    <property type="entry name" value="RADICAL SAM DOMAIN PROTEIN"/>
    <property type="match status" value="1"/>
</dbReference>
<dbReference type="PIRSF" id="PIRSF037420">
    <property type="entry name" value="PQQ_syn_pqqE"/>
    <property type="match status" value="1"/>
</dbReference>
<evidence type="ECO:0000256" key="6">
    <source>
        <dbReference type="ARBA" id="ARBA00023014"/>
    </source>
</evidence>
<dbReference type="OrthoDB" id="9810775at2"/>
<dbReference type="GO" id="GO:0046872">
    <property type="term" value="F:metal ion binding"/>
    <property type="evidence" value="ECO:0007669"/>
    <property type="project" value="UniProtKB-KW"/>
</dbReference>
<dbReference type="PATRIC" id="fig|1235802.3.peg.3898"/>
<dbReference type="InterPro" id="IPR017200">
    <property type="entry name" value="PqqE-like"/>
</dbReference>
<dbReference type="PROSITE" id="PS51918">
    <property type="entry name" value="RADICAL_SAM"/>
    <property type="match status" value="1"/>
</dbReference>
<dbReference type="NCBIfam" id="TIGR04085">
    <property type="entry name" value="rSAM_more_4Fe4S"/>
    <property type="match status" value="1"/>
</dbReference>
<proteinExistence type="predicted"/>
<comment type="caution">
    <text evidence="8">The sequence shown here is derived from an EMBL/GenBank/DDBJ whole genome shotgun (WGS) entry which is preliminary data.</text>
</comment>
<dbReference type="CDD" id="cd01335">
    <property type="entry name" value="Radical_SAM"/>
    <property type="match status" value="1"/>
</dbReference>
<name>N2A9X0_9FIRM</name>
<dbReference type="GO" id="GO:0003824">
    <property type="term" value="F:catalytic activity"/>
    <property type="evidence" value="ECO:0007669"/>
    <property type="project" value="InterPro"/>
</dbReference>
<dbReference type="SFLD" id="SFLDS00029">
    <property type="entry name" value="Radical_SAM"/>
    <property type="match status" value="1"/>
</dbReference>
<dbReference type="HOGENOM" id="CLU_009273_4_2_9"/>
<dbReference type="InterPro" id="IPR007197">
    <property type="entry name" value="rSAM"/>
</dbReference>
<evidence type="ECO:0000256" key="1">
    <source>
        <dbReference type="ARBA" id="ARBA00001966"/>
    </source>
</evidence>
<dbReference type="InterPro" id="IPR023885">
    <property type="entry name" value="4Fe4S-binding_SPASM_dom"/>
</dbReference>
<dbReference type="EMBL" id="AQFT01000108">
    <property type="protein sequence ID" value="EMZ23268.1"/>
    <property type="molecule type" value="Genomic_DNA"/>
</dbReference>
<dbReference type="SFLD" id="SFLDG01067">
    <property type="entry name" value="SPASM/twitch_domain_containing"/>
    <property type="match status" value="1"/>
</dbReference>
<dbReference type="InterPro" id="IPR058240">
    <property type="entry name" value="rSAM_sf"/>
</dbReference>
<dbReference type="STRING" id="1235802.C823_03690"/>
<protein>
    <submittedName>
        <fullName evidence="8">Radical SAM additional 4Fe4S-binding SPASM domain-containing protein</fullName>
    </submittedName>
</protein>
<dbReference type="InterPro" id="IPR050377">
    <property type="entry name" value="Radical_SAM_PqqE_MftC-like"/>
</dbReference>
<dbReference type="Gene3D" id="3.20.20.70">
    <property type="entry name" value="Aldolase class I"/>
    <property type="match status" value="1"/>
</dbReference>
<keyword evidence="4" id="KW-0479">Metal-binding</keyword>
<dbReference type="eggNOG" id="COG0535">
    <property type="taxonomic scope" value="Bacteria"/>
</dbReference>
<keyword evidence="5" id="KW-0408">Iron</keyword>
<organism evidence="8 9">
    <name type="scientific">Eubacterium plexicaudatum ASF492</name>
    <dbReference type="NCBI Taxonomy" id="1235802"/>
    <lineage>
        <taxon>Bacteria</taxon>
        <taxon>Bacillati</taxon>
        <taxon>Bacillota</taxon>
        <taxon>Clostridia</taxon>
        <taxon>Eubacteriales</taxon>
        <taxon>Eubacteriaceae</taxon>
        <taxon>Eubacterium</taxon>
    </lineage>
</organism>
<dbReference type="Proteomes" id="UP000012589">
    <property type="component" value="Unassembled WGS sequence"/>
</dbReference>
<dbReference type="AlphaFoldDB" id="N2A9X0"/>
<dbReference type="InterPro" id="IPR013785">
    <property type="entry name" value="Aldolase_TIM"/>
</dbReference>
<evidence type="ECO:0000256" key="5">
    <source>
        <dbReference type="ARBA" id="ARBA00023004"/>
    </source>
</evidence>
<evidence type="ECO:0000313" key="8">
    <source>
        <dbReference type="EMBL" id="EMZ23268.1"/>
    </source>
</evidence>
<sequence>MEIVKKDYRQISGFVDCSFELTSLCNFKCIHCYNADNKRNDLTFDEISIILHRIKEFGVIELLLTGGEIFLRPDISKIIDLCYELGFRTTLYSNGSLITNDLAKKISTYNMNVEITIYGSCEDTYRKITGSKTNYQKAIGGLYLLRLHNAKVKTKSIILNQNYSDLKDICILMSKFNNETDVYSEISCFLFGDKEKMKKYRLDILKSKRILEKYNHCRTNSSKYGFCTALKNQFSIDNQGNINPCLGWRSVIVGNILEDDWKTKILKFAKHFRKELQNTSIKCNKCELFVYCIVCPMTFYQDTGYHFKYSEESCKFAKIRKEIYDSRTNHI</sequence>
<evidence type="ECO:0000256" key="2">
    <source>
        <dbReference type="ARBA" id="ARBA00022485"/>
    </source>
</evidence>
<gene>
    <name evidence="8" type="ORF">C823_03690</name>
</gene>
<keyword evidence="2" id="KW-0004">4Fe-4S</keyword>
<dbReference type="SUPFAM" id="SSF102114">
    <property type="entry name" value="Radical SAM enzymes"/>
    <property type="match status" value="1"/>
</dbReference>
<comment type="cofactor">
    <cofactor evidence="1">
        <name>[4Fe-4S] cluster</name>
        <dbReference type="ChEBI" id="CHEBI:49883"/>
    </cofactor>
</comment>
<accession>N2A9X0</accession>
<dbReference type="Pfam" id="PF04055">
    <property type="entry name" value="Radical_SAM"/>
    <property type="match status" value="1"/>
</dbReference>
<evidence type="ECO:0000313" key="9">
    <source>
        <dbReference type="Proteomes" id="UP000012589"/>
    </source>
</evidence>
<keyword evidence="9" id="KW-1185">Reference proteome</keyword>
<reference evidence="8 9" key="1">
    <citation type="journal article" date="2014" name="Genome Announc.">
        <title>Draft genome sequences of the altered schaedler flora, a defined bacterial community from gnotobiotic mice.</title>
        <authorList>
            <person name="Wannemuehler M.J."/>
            <person name="Overstreet A.M."/>
            <person name="Ward D.V."/>
            <person name="Phillips G.J."/>
        </authorList>
    </citation>
    <scope>NUCLEOTIDE SEQUENCE [LARGE SCALE GENOMIC DNA]</scope>
    <source>
        <strain evidence="8 9">ASF492</strain>
    </source>
</reference>
<keyword evidence="6" id="KW-0411">Iron-sulfur</keyword>
<evidence type="ECO:0000259" key="7">
    <source>
        <dbReference type="PROSITE" id="PS51918"/>
    </source>
</evidence>
<dbReference type="PANTHER" id="PTHR11228:SF7">
    <property type="entry name" value="PQQA PEPTIDE CYCLASE"/>
    <property type="match status" value="1"/>
</dbReference>
<evidence type="ECO:0000256" key="3">
    <source>
        <dbReference type="ARBA" id="ARBA00022691"/>
    </source>
</evidence>